<dbReference type="InterPro" id="IPR042111">
    <property type="entry name" value="Adenylosuccinate_synth_dom3"/>
</dbReference>
<comment type="catalytic activity">
    <reaction evidence="8 10">
        <text>IMP + L-aspartate + GTP = N(6)-(1,2-dicarboxyethyl)-AMP + GDP + phosphate + 2 H(+)</text>
        <dbReference type="Rhea" id="RHEA:15753"/>
        <dbReference type="ChEBI" id="CHEBI:15378"/>
        <dbReference type="ChEBI" id="CHEBI:29991"/>
        <dbReference type="ChEBI" id="CHEBI:37565"/>
        <dbReference type="ChEBI" id="CHEBI:43474"/>
        <dbReference type="ChEBI" id="CHEBI:57567"/>
        <dbReference type="ChEBI" id="CHEBI:58053"/>
        <dbReference type="ChEBI" id="CHEBI:58189"/>
        <dbReference type="EC" id="6.3.4.4"/>
    </reaction>
</comment>
<feature type="binding site" evidence="8">
    <location>
        <begin position="12"/>
        <end position="18"/>
    </location>
    <ligand>
        <name>GTP</name>
        <dbReference type="ChEBI" id="CHEBI:37565"/>
    </ligand>
</feature>
<comment type="similarity">
    <text evidence="8 10">Belongs to the adenylosuccinate synthetase family.</text>
</comment>
<dbReference type="GO" id="GO:0046040">
    <property type="term" value="P:IMP metabolic process"/>
    <property type="evidence" value="ECO:0007669"/>
    <property type="project" value="TreeGrafter"/>
</dbReference>
<feature type="binding site" description="in other chain" evidence="8">
    <location>
        <position position="223"/>
    </location>
    <ligand>
        <name>IMP</name>
        <dbReference type="ChEBI" id="CHEBI:58053"/>
        <note>ligand shared between dimeric partners</note>
    </ligand>
</feature>
<comment type="function">
    <text evidence="8">Plays an important role in the de novo pathway of purine nucleotide biosynthesis. Catalyzes the first committed step in the biosynthesis of AMP from IMP.</text>
</comment>
<dbReference type="CDD" id="cd03108">
    <property type="entry name" value="AdSS"/>
    <property type="match status" value="1"/>
</dbReference>
<evidence type="ECO:0000256" key="1">
    <source>
        <dbReference type="ARBA" id="ARBA00011738"/>
    </source>
</evidence>
<dbReference type="AlphaFoldDB" id="A0A380NLK0"/>
<keyword evidence="8" id="KW-0963">Cytoplasm</keyword>
<feature type="binding site" description="in other chain" evidence="8">
    <location>
        <position position="128"/>
    </location>
    <ligand>
        <name>IMP</name>
        <dbReference type="ChEBI" id="CHEBI:58053"/>
        <note>ligand shared between dimeric partners</note>
    </ligand>
</feature>
<dbReference type="InterPro" id="IPR042110">
    <property type="entry name" value="Adenylosuccinate_synth_dom2"/>
</dbReference>
<name>A0A380NLK0_9FIRM</name>
<dbReference type="GO" id="GO:0005737">
    <property type="term" value="C:cytoplasm"/>
    <property type="evidence" value="ECO:0007669"/>
    <property type="project" value="UniProtKB-SubCell"/>
</dbReference>
<keyword evidence="7 8" id="KW-0342">GTP-binding</keyword>
<feature type="binding site" evidence="8">
    <location>
        <position position="40"/>
    </location>
    <ligand>
        <name>Mg(2+)</name>
        <dbReference type="ChEBI" id="CHEBI:18420"/>
    </ligand>
</feature>
<dbReference type="SMART" id="SM00788">
    <property type="entry name" value="Adenylsucc_synt"/>
    <property type="match status" value="1"/>
</dbReference>
<dbReference type="FunFam" id="1.10.300.10:FF:000001">
    <property type="entry name" value="Adenylosuccinate synthetase"/>
    <property type="match status" value="1"/>
</dbReference>
<dbReference type="GO" id="GO:0000287">
    <property type="term" value="F:magnesium ion binding"/>
    <property type="evidence" value="ECO:0007669"/>
    <property type="project" value="UniProtKB-UniRule"/>
</dbReference>
<evidence type="ECO:0000256" key="2">
    <source>
        <dbReference type="ARBA" id="ARBA00022598"/>
    </source>
</evidence>
<feature type="binding site" evidence="8">
    <location>
        <position position="142"/>
    </location>
    <ligand>
        <name>IMP</name>
        <dbReference type="ChEBI" id="CHEBI:58053"/>
        <note>ligand shared between dimeric partners</note>
    </ligand>
</feature>
<dbReference type="EC" id="6.3.4.4" evidence="8 10"/>
<dbReference type="GO" id="GO:0004019">
    <property type="term" value="F:adenylosuccinate synthase activity"/>
    <property type="evidence" value="ECO:0007669"/>
    <property type="project" value="UniProtKB-UniRule"/>
</dbReference>
<comment type="subcellular location">
    <subcellularLocation>
        <location evidence="8">Cytoplasm</location>
    </subcellularLocation>
</comment>
<dbReference type="PANTHER" id="PTHR11846:SF0">
    <property type="entry name" value="ADENYLOSUCCINATE SYNTHETASE"/>
    <property type="match status" value="1"/>
</dbReference>
<feature type="binding site" description="in other chain" evidence="8">
    <location>
        <position position="302"/>
    </location>
    <ligand>
        <name>IMP</name>
        <dbReference type="ChEBI" id="CHEBI:58053"/>
        <note>ligand shared between dimeric partners</note>
    </ligand>
</feature>
<evidence type="ECO:0000313" key="12">
    <source>
        <dbReference type="Proteomes" id="UP000255367"/>
    </source>
</evidence>
<dbReference type="PROSITE" id="PS01266">
    <property type="entry name" value="ADENYLOSUCCIN_SYN_1"/>
    <property type="match status" value="1"/>
</dbReference>
<dbReference type="HAMAP" id="MF_00011">
    <property type="entry name" value="Adenylosucc_synth"/>
    <property type="match status" value="1"/>
</dbReference>
<dbReference type="InterPro" id="IPR018220">
    <property type="entry name" value="Adenylosuccin_syn_GTP-bd"/>
</dbReference>
<evidence type="ECO:0000256" key="10">
    <source>
        <dbReference type="RuleBase" id="RU000520"/>
    </source>
</evidence>
<feature type="active site" description="Proton donor" evidence="8">
    <location>
        <position position="41"/>
    </location>
</feature>
<dbReference type="PROSITE" id="PS00513">
    <property type="entry name" value="ADENYLOSUCCIN_SYN_2"/>
    <property type="match status" value="1"/>
</dbReference>
<evidence type="ECO:0000256" key="5">
    <source>
        <dbReference type="ARBA" id="ARBA00022755"/>
    </source>
</evidence>
<feature type="binding site" description="in other chain" evidence="8">
    <location>
        <begin position="13"/>
        <end position="16"/>
    </location>
    <ligand>
        <name>IMP</name>
        <dbReference type="ChEBI" id="CHEBI:58053"/>
        <note>ligand shared between dimeric partners</note>
    </ligand>
</feature>
<gene>
    <name evidence="8 11" type="primary">purA</name>
    <name evidence="11" type="ORF">NCTC12020_01494</name>
</gene>
<dbReference type="InterPro" id="IPR001114">
    <property type="entry name" value="Adenylosuccinate_synthetase"/>
</dbReference>
<dbReference type="SUPFAM" id="SSF52540">
    <property type="entry name" value="P-loop containing nucleoside triphosphate hydrolases"/>
    <property type="match status" value="1"/>
</dbReference>
<proteinExistence type="inferred from homology"/>
<feature type="binding site" evidence="8">
    <location>
        <position position="13"/>
    </location>
    <ligand>
        <name>Mg(2+)</name>
        <dbReference type="ChEBI" id="CHEBI:18420"/>
    </ligand>
</feature>
<feature type="binding site" evidence="8">
    <location>
        <begin position="298"/>
        <end position="304"/>
    </location>
    <ligand>
        <name>substrate</name>
    </ligand>
</feature>
<evidence type="ECO:0000256" key="8">
    <source>
        <dbReference type="HAMAP-Rule" id="MF_00011"/>
    </source>
</evidence>
<dbReference type="InterPro" id="IPR042109">
    <property type="entry name" value="Adenylosuccinate_synth_dom1"/>
</dbReference>
<dbReference type="Gene3D" id="1.10.300.10">
    <property type="entry name" value="Adenylosuccinate Synthetase, subunit A, domain 2"/>
    <property type="match status" value="1"/>
</dbReference>
<comment type="subunit">
    <text evidence="1 8">Homodimer.</text>
</comment>
<dbReference type="FunFam" id="3.90.170.10:FF:000001">
    <property type="entry name" value="Adenylosuccinate synthetase"/>
    <property type="match status" value="1"/>
</dbReference>
<comment type="cofactor">
    <cofactor evidence="8">
        <name>Mg(2+)</name>
        <dbReference type="ChEBI" id="CHEBI:18420"/>
    </cofactor>
    <text evidence="8">Binds 1 Mg(2+) ion per subunit.</text>
</comment>
<keyword evidence="4 8" id="KW-0547">Nucleotide-binding</keyword>
<dbReference type="NCBIfam" id="NF002223">
    <property type="entry name" value="PRK01117.1"/>
    <property type="match status" value="1"/>
</dbReference>
<feature type="binding site" description="in other chain" evidence="8">
    <location>
        <begin position="38"/>
        <end position="41"/>
    </location>
    <ligand>
        <name>IMP</name>
        <dbReference type="ChEBI" id="CHEBI:58053"/>
        <note>ligand shared between dimeric partners</note>
    </ligand>
</feature>
<dbReference type="Pfam" id="PF00709">
    <property type="entry name" value="Adenylsucc_synt"/>
    <property type="match status" value="1"/>
</dbReference>
<feature type="active site" description="Proton acceptor" evidence="8">
    <location>
        <position position="13"/>
    </location>
</feature>
<feature type="binding site" description="in other chain" evidence="8">
    <location>
        <position position="238"/>
    </location>
    <ligand>
        <name>IMP</name>
        <dbReference type="ChEBI" id="CHEBI:58053"/>
        <note>ligand shared between dimeric partners</note>
    </ligand>
</feature>
<feature type="active site" evidence="9">
    <location>
        <position position="139"/>
    </location>
</feature>
<dbReference type="InterPro" id="IPR027417">
    <property type="entry name" value="P-loop_NTPase"/>
</dbReference>
<dbReference type="Gene3D" id="3.90.170.10">
    <property type="entry name" value="Adenylosuccinate Synthetase, subunit A, domain 3"/>
    <property type="match status" value="1"/>
</dbReference>
<comment type="pathway">
    <text evidence="8 10">Purine metabolism; AMP biosynthesis via de novo pathway; AMP from IMP: step 1/2.</text>
</comment>
<evidence type="ECO:0000256" key="3">
    <source>
        <dbReference type="ARBA" id="ARBA00022723"/>
    </source>
</evidence>
<keyword evidence="2 8" id="KW-0436">Ligase</keyword>
<evidence type="ECO:0000313" key="11">
    <source>
        <dbReference type="EMBL" id="SUP44078.1"/>
    </source>
</evidence>
<dbReference type="GO" id="GO:0005525">
    <property type="term" value="F:GTP binding"/>
    <property type="evidence" value="ECO:0007669"/>
    <property type="project" value="UniProtKB-UniRule"/>
</dbReference>
<dbReference type="InterPro" id="IPR033128">
    <property type="entry name" value="Adenylosuccin_syn_Lys_AS"/>
</dbReference>
<accession>A0A380NLK0</accession>
<protein>
    <recommendedName>
        <fullName evidence="8 10">Adenylosuccinate synthetase</fullName>
        <shortName evidence="8">AMPSase</shortName>
        <shortName evidence="8">AdSS</shortName>
        <ecNumber evidence="8 10">6.3.4.4</ecNumber>
    </recommendedName>
    <alternativeName>
        <fullName evidence="8">IMP--aspartate ligase</fullName>
    </alternativeName>
</protein>
<keyword evidence="5 8" id="KW-0658">Purine biosynthesis</keyword>
<evidence type="ECO:0000256" key="9">
    <source>
        <dbReference type="PROSITE-ProRule" id="PRU10134"/>
    </source>
</evidence>
<reference evidence="11 12" key="1">
    <citation type="submission" date="2018-06" db="EMBL/GenBank/DDBJ databases">
        <authorList>
            <consortium name="Pathogen Informatics"/>
            <person name="Doyle S."/>
        </authorList>
    </citation>
    <scope>NUCLEOTIDE SEQUENCE [LARGE SCALE GENOMIC DNA]</scope>
    <source>
        <strain evidence="11 12">NCTC12020</strain>
    </source>
</reference>
<dbReference type="RefSeq" id="WP_115310623.1">
    <property type="nucleotide sequence ID" value="NZ_UHIO01000001.1"/>
</dbReference>
<dbReference type="EMBL" id="UHIO01000001">
    <property type="protein sequence ID" value="SUP44078.1"/>
    <property type="molecule type" value="Genomic_DNA"/>
</dbReference>
<keyword evidence="12" id="KW-1185">Reference proteome</keyword>
<evidence type="ECO:0000256" key="7">
    <source>
        <dbReference type="ARBA" id="ARBA00023134"/>
    </source>
</evidence>
<keyword evidence="6 8" id="KW-0460">Magnesium</keyword>
<dbReference type="NCBIfam" id="TIGR00184">
    <property type="entry name" value="purA"/>
    <property type="match status" value="1"/>
</dbReference>
<organism evidence="11 12">
    <name type="scientific">Veillonella criceti</name>
    <dbReference type="NCBI Taxonomy" id="103891"/>
    <lineage>
        <taxon>Bacteria</taxon>
        <taxon>Bacillati</taxon>
        <taxon>Bacillota</taxon>
        <taxon>Negativicutes</taxon>
        <taxon>Veillonellales</taxon>
        <taxon>Veillonellaceae</taxon>
        <taxon>Veillonella</taxon>
    </lineage>
</organism>
<evidence type="ECO:0000256" key="6">
    <source>
        <dbReference type="ARBA" id="ARBA00022842"/>
    </source>
</evidence>
<dbReference type="Proteomes" id="UP000255367">
    <property type="component" value="Unassembled WGS sequence"/>
</dbReference>
<feature type="binding site" evidence="8">
    <location>
        <begin position="412"/>
        <end position="414"/>
    </location>
    <ligand>
        <name>GTP</name>
        <dbReference type="ChEBI" id="CHEBI:37565"/>
    </ligand>
</feature>
<feature type="binding site" evidence="8">
    <location>
        <position position="304"/>
    </location>
    <ligand>
        <name>GTP</name>
        <dbReference type="ChEBI" id="CHEBI:37565"/>
    </ligand>
</feature>
<dbReference type="GO" id="GO:0044208">
    <property type="term" value="P:'de novo' AMP biosynthetic process"/>
    <property type="evidence" value="ECO:0007669"/>
    <property type="project" value="UniProtKB-UniRule"/>
</dbReference>
<dbReference type="Gene3D" id="3.40.440.10">
    <property type="entry name" value="Adenylosuccinate Synthetase, subunit A, domain 1"/>
    <property type="match status" value="1"/>
</dbReference>
<keyword evidence="3 8" id="KW-0479">Metal-binding</keyword>
<feature type="binding site" evidence="8">
    <location>
        <begin position="330"/>
        <end position="332"/>
    </location>
    <ligand>
        <name>GTP</name>
        <dbReference type="ChEBI" id="CHEBI:37565"/>
    </ligand>
</feature>
<evidence type="ECO:0000256" key="4">
    <source>
        <dbReference type="ARBA" id="ARBA00022741"/>
    </source>
</evidence>
<dbReference type="UniPathway" id="UPA00075">
    <property type="reaction ID" value="UER00335"/>
</dbReference>
<feature type="binding site" evidence="8">
    <location>
        <begin position="40"/>
        <end position="42"/>
    </location>
    <ligand>
        <name>GTP</name>
        <dbReference type="ChEBI" id="CHEBI:37565"/>
    </ligand>
</feature>
<sequence>MATSMVIGTQWGDEGKGKIVDYLAEQADVVVRSQGGNNAGHTVVVDDKAFALRLLPSGILYDNKINVVGTGTVIDPKVLLGEIENLEREGKSAKTLQISNRAHVILPYHNRLDEAEEASKGALSIGTTKNGIGPCYADKVNRIGIRICDLMNEEVFKEKLTYNVKLKNKILRDVYGAEPVDYYEILKDYLGYADRLRQYVTDTNYNVVSYIKDGKKVLFEGAQATMLDLDHGTYPFVTSSHPISGGASVGAGVGPNYLKNIVGVVKAYATRVGAGPFPSELLDETGDLLRETGREFGTVTGRPRRCGWLDLAVVSYAADLNSLDYLAITRLDILDKLPELKICVGYTLNGEPVKGFPADLQELEKCEPVYETMPGWQTDISHIRNYEDLPENARRYVERISEVTGVRIGIVSVGPNRKQTIVLQEVFGA</sequence>
<dbReference type="OrthoDB" id="9807553at2"/>
<dbReference type="PANTHER" id="PTHR11846">
    <property type="entry name" value="ADENYLOSUCCINATE SYNTHETASE"/>
    <property type="match status" value="1"/>
</dbReference>